<dbReference type="InterPro" id="IPR017853">
    <property type="entry name" value="GH"/>
</dbReference>
<keyword evidence="2" id="KW-0843">Virulence</keyword>
<dbReference type="AlphaFoldDB" id="A0AAD6N175"/>
<dbReference type="GO" id="GO:0005975">
    <property type="term" value="P:carbohydrate metabolic process"/>
    <property type="evidence" value="ECO:0007669"/>
    <property type="project" value="InterPro"/>
</dbReference>
<reference evidence="4" key="2">
    <citation type="submission" date="2023-01" db="EMBL/GenBank/DDBJ databases">
        <authorList>
            <person name="Petersen C."/>
        </authorList>
    </citation>
    <scope>NUCLEOTIDE SEQUENCE</scope>
    <source>
        <strain evidence="4">IBT 17514</strain>
    </source>
</reference>
<dbReference type="PROSITE" id="PS51910">
    <property type="entry name" value="GH18_2"/>
    <property type="match status" value="1"/>
</dbReference>
<dbReference type="EMBL" id="JAQJAN010000001">
    <property type="protein sequence ID" value="KAJ5741028.1"/>
    <property type="molecule type" value="Genomic_DNA"/>
</dbReference>
<gene>
    <name evidence="4" type="ORF">N7493_000900</name>
</gene>
<reference evidence="4" key="1">
    <citation type="journal article" date="2023" name="IMA Fungus">
        <title>Comparative genomic study of the Penicillium genus elucidates a diverse pangenome and 15 lateral gene transfer events.</title>
        <authorList>
            <person name="Petersen C."/>
            <person name="Sorensen T."/>
            <person name="Nielsen M.R."/>
            <person name="Sondergaard T.E."/>
            <person name="Sorensen J.L."/>
            <person name="Fitzpatrick D.A."/>
            <person name="Frisvad J.C."/>
            <person name="Nielsen K.L."/>
        </authorList>
    </citation>
    <scope>NUCLEOTIDE SEQUENCE</scope>
    <source>
        <strain evidence="4">IBT 17514</strain>
    </source>
</reference>
<dbReference type="InterPro" id="IPR001223">
    <property type="entry name" value="Glyco_hydro18_cat"/>
</dbReference>
<dbReference type="Gene3D" id="3.20.20.80">
    <property type="entry name" value="Glycosidases"/>
    <property type="match status" value="1"/>
</dbReference>
<evidence type="ECO:0000313" key="5">
    <source>
        <dbReference type="Proteomes" id="UP001215712"/>
    </source>
</evidence>
<comment type="caution">
    <text evidence="4">The sequence shown here is derived from an EMBL/GenBank/DDBJ whole genome shotgun (WGS) entry which is preliminary data.</text>
</comment>
<evidence type="ECO:0000256" key="2">
    <source>
        <dbReference type="ARBA" id="ARBA00023026"/>
    </source>
</evidence>
<proteinExistence type="predicted"/>
<name>A0AAD6N175_9EURO</name>
<evidence type="ECO:0000313" key="4">
    <source>
        <dbReference type="EMBL" id="KAJ5741028.1"/>
    </source>
</evidence>
<dbReference type="Pfam" id="PF00704">
    <property type="entry name" value="Glyco_hydro_18"/>
    <property type="match status" value="1"/>
</dbReference>
<dbReference type="Proteomes" id="UP001215712">
    <property type="component" value="Unassembled WGS sequence"/>
</dbReference>
<evidence type="ECO:0000256" key="1">
    <source>
        <dbReference type="ARBA" id="ARBA00022669"/>
    </source>
</evidence>
<feature type="domain" description="GH18" evidence="3">
    <location>
        <begin position="1"/>
        <end position="173"/>
    </location>
</feature>
<accession>A0AAD6N175</accession>
<evidence type="ECO:0000259" key="3">
    <source>
        <dbReference type="PROSITE" id="PS51910"/>
    </source>
</evidence>
<organism evidence="4 5">
    <name type="scientific">Penicillium malachiteum</name>
    <dbReference type="NCBI Taxonomy" id="1324776"/>
    <lineage>
        <taxon>Eukaryota</taxon>
        <taxon>Fungi</taxon>
        <taxon>Dikarya</taxon>
        <taxon>Ascomycota</taxon>
        <taxon>Pezizomycotina</taxon>
        <taxon>Eurotiomycetes</taxon>
        <taxon>Eurotiomycetidae</taxon>
        <taxon>Eurotiales</taxon>
        <taxon>Aspergillaceae</taxon>
        <taxon>Penicillium</taxon>
    </lineage>
</organism>
<keyword evidence="5" id="KW-1185">Reference proteome</keyword>
<dbReference type="PANTHER" id="PTHR47700:SF2">
    <property type="entry name" value="CHITINASE"/>
    <property type="match status" value="1"/>
</dbReference>
<sequence>MSVDQINTTFYSHVHFAFTTITSDYAINVTGVEDRLSLFSNMTGVKRVLSIGGWTFSTDPSTYMIFRDAVTSANRDMLITNVVDFLEKWDLDGADFDWEYPDKPDIKGISAGTTADSTNYYVTLDLLKAAMTTGKTVSLTAPASFWYLQRFPIKAISTVVDYVVCMTYDLHGQ</sequence>
<dbReference type="GO" id="GO:0008061">
    <property type="term" value="F:chitin binding"/>
    <property type="evidence" value="ECO:0007669"/>
    <property type="project" value="UniProtKB-KW"/>
</dbReference>
<dbReference type="PANTHER" id="PTHR47700">
    <property type="entry name" value="V CHITINASE, PUTATIVE (AFU_ORTHOLOGUE AFUA_6G13720)-RELATED"/>
    <property type="match status" value="1"/>
</dbReference>
<keyword evidence="1" id="KW-0147">Chitin-binding</keyword>
<protein>
    <recommendedName>
        <fullName evidence="3">GH18 domain-containing protein</fullName>
    </recommendedName>
</protein>
<dbReference type="InterPro" id="IPR053214">
    <property type="entry name" value="LysM12-like"/>
</dbReference>
<dbReference type="SUPFAM" id="SSF51445">
    <property type="entry name" value="(Trans)glycosidases"/>
    <property type="match status" value="1"/>
</dbReference>